<accession>A0ABR3Y0C6</accession>
<dbReference type="InterPro" id="IPR013024">
    <property type="entry name" value="GGCT-like"/>
</dbReference>
<gene>
    <name evidence="2" type="ORF">Daus18300_001083</name>
</gene>
<evidence type="ECO:0008006" key="4">
    <source>
        <dbReference type="Google" id="ProtNLM"/>
    </source>
</evidence>
<organism evidence="2 3">
    <name type="scientific">Diaporthe australafricana</name>
    <dbReference type="NCBI Taxonomy" id="127596"/>
    <lineage>
        <taxon>Eukaryota</taxon>
        <taxon>Fungi</taxon>
        <taxon>Dikarya</taxon>
        <taxon>Ascomycota</taxon>
        <taxon>Pezizomycotina</taxon>
        <taxon>Sordariomycetes</taxon>
        <taxon>Sordariomycetidae</taxon>
        <taxon>Diaporthales</taxon>
        <taxon>Diaporthaceae</taxon>
        <taxon>Diaporthe</taxon>
    </lineage>
</organism>
<comment type="caution">
    <text evidence="2">The sequence shown here is derived from an EMBL/GenBank/DDBJ whole genome shotgun (WGS) entry which is preliminary data.</text>
</comment>
<name>A0ABR3Y0C6_9PEZI</name>
<evidence type="ECO:0000313" key="3">
    <source>
        <dbReference type="Proteomes" id="UP001583177"/>
    </source>
</evidence>
<evidence type="ECO:0000313" key="2">
    <source>
        <dbReference type="EMBL" id="KAL1881232.1"/>
    </source>
</evidence>
<dbReference type="Proteomes" id="UP001583177">
    <property type="component" value="Unassembled WGS sequence"/>
</dbReference>
<sequence length="105" mass="12133">MASTDSPRQDDGQHDEQHDKGQDKTTTHIPKESRPSLMQRKFMAADAAGEDAKADWDRRAITFQKGKEKDRERKELYFFYGSLMDPAQLQRVLGLTDRPRDLRPA</sequence>
<protein>
    <recommendedName>
        <fullName evidence="4">Gamma-glutamylcyclotransferase AIG2-like domain-containing protein</fullName>
    </recommendedName>
</protein>
<keyword evidence="3" id="KW-1185">Reference proteome</keyword>
<reference evidence="2 3" key="1">
    <citation type="journal article" date="2024" name="IMA Fungus">
        <title>IMA Genome - F19 : A genome assembly and annotation guide to empower mycologists, including annotated draft genome sequences of Ceratocystis pirilliformis, Diaporthe australafricana, Fusarium ophioides, Paecilomyces lecythidis, and Sporothrix stenoceras.</title>
        <authorList>
            <person name="Aylward J."/>
            <person name="Wilson A.M."/>
            <person name="Visagie C.M."/>
            <person name="Spraker J."/>
            <person name="Barnes I."/>
            <person name="Buitendag C."/>
            <person name="Ceriani C."/>
            <person name="Del Mar Angel L."/>
            <person name="du Plessis D."/>
            <person name="Fuchs T."/>
            <person name="Gasser K."/>
            <person name="Kramer D."/>
            <person name="Li W."/>
            <person name="Munsamy K."/>
            <person name="Piso A."/>
            <person name="Price J.L."/>
            <person name="Sonnekus B."/>
            <person name="Thomas C."/>
            <person name="van der Nest A."/>
            <person name="van Dijk A."/>
            <person name="van Heerden A."/>
            <person name="van Vuuren N."/>
            <person name="Yilmaz N."/>
            <person name="Duong T.A."/>
            <person name="van der Merwe N.A."/>
            <person name="Wingfield M.J."/>
            <person name="Wingfield B.D."/>
        </authorList>
    </citation>
    <scope>NUCLEOTIDE SEQUENCE [LARGE SCALE GENOMIC DNA]</scope>
    <source>
        <strain evidence="2 3">CMW 18300</strain>
    </source>
</reference>
<feature type="compositionally biased region" description="Basic and acidic residues" evidence="1">
    <location>
        <begin position="7"/>
        <end position="34"/>
    </location>
</feature>
<feature type="region of interest" description="Disordered" evidence="1">
    <location>
        <begin position="1"/>
        <end position="36"/>
    </location>
</feature>
<dbReference type="CDD" id="cd06661">
    <property type="entry name" value="GGCT_like"/>
    <property type="match status" value="1"/>
</dbReference>
<proteinExistence type="predicted"/>
<dbReference type="Gene3D" id="3.10.490.10">
    <property type="entry name" value="Gamma-glutamyl cyclotransferase-like"/>
    <property type="match status" value="1"/>
</dbReference>
<dbReference type="EMBL" id="JAWRVE010000006">
    <property type="protein sequence ID" value="KAL1881232.1"/>
    <property type="molecule type" value="Genomic_DNA"/>
</dbReference>
<evidence type="ECO:0000256" key="1">
    <source>
        <dbReference type="SAM" id="MobiDB-lite"/>
    </source>
</evidence>